<reference evidence="1" key="1">
    <citation type="submission" date="2022-08" db="EMBL/GenBank/DDBJ databases">
        <authorList>
            <person name="Kallberg Y."/>
            <person name="Tangrot J."/>
            <person name="Rosling A."/>
        </authorList>
    </citation>
    <scope>NUCLEOTIDE SEQUENCE</scope>
    <source>
        <strain evidence="1">Wild A</strain>
    </source>
</reference>
<comment type="caution">
    <text evidence="1">The sequence shown here is derived from an EMBL/GenBank/DDBJ whole genome shotgun (WGS) entry which is preliminary data.</text>
</comment>
<evidence type="ECO:0000313" key="2">
    <source>
        <dbReference type="Proteomes" id="UP001153678"/>
    </source>
</evidence>
<proteinExistence type="predicted"/>
<dbReference type="OrthoDB" id="2445851at2759"/>
<sequence>METEGDIKGLAIPTDIHLTKLASRQEVMEALKTGSVGNVFKLLIKLIKGKTITRKTDIKDGSGTITEQEGYNEQTDPKTEIKQLLNDVLGGKIFLTVGPEEHDKGSAFFSTMNSYEEILLKEDAGTEKEQKFYLFNNITMTANGQHLGIRVKCKSCDNYAEGGKNDCKCSKETQDIVFVLPYKLFINHAPGVLVYRTGVGINPKGIFVDGLENTIDKIKESPTKDAQTERMFKSTLFDAFNKSIEPAMFHGNTIDFHYTLHEFFTRLIEPLFFYRIHVSEILFNNLDTFEAEEHYREKEITETVETKKTDHADSFDNITKHDNMVLFTTPPYIKNSGGSDVLLSLLQQTPN</sequence>
<name>A0A9W4WVQ7_9GLOM</name>
<organism evidence="1 2">
    <name type="scientific">Funneliformis geosporum</name>
    <dbReference type="NCBI Taxonomy" id="1117311"/>
    <lineage>
        <taxon>Eukaryota</taxon>
        <taxon>Fungi</taxon>
        <taxon>Fungi incertae sedis</taxon>
        <taxon>Mucoromycota</taxon>
        <taxon>Glomeromycotina</taxon>
        <taxon>Glomeromycetes</taxon>
        <taxon>Glomerales</taxon>
        <taxon>Glomeraceae</taxon>
        <taxon>Funneliformis</taxon>
    </lineage>
</organism>
<evidence type="ECO:0000313" key="1">
    <source>
        <dbReference type="EMBL" id="CAI2190362.1"/>
    </source>
</evidence>
<accession>A0A9W4WVQ7</accession>
<gene>
    <name evidence="1" type="ORF">FWILDA_LOCUS14538</name>
</gene>
<keyword evidence="2" id="KW-1185">Reference proteome</keyword>
<protein>
    <submittedName>
        <fullName evidence="1">16805_t:CDS:1</fullName>
    </submittedName>
</protein>
<dbReference type="AlphaFoldDB" id="A0A9W4WVQ7"/>
<dbReference type="Proteomes" id="UP001153678">
    <property type="component" value="Unassembled WGS sequence"/>
</dbReference>
<dbReference type="EMBL" id="CAMKVN010006512">
    <property type="protein sequence ID" value="CAI2190362.1"/>
    <property type="molecule type" value="Genomic_DNA"/>
</dbReference>